<evidence type="ECO:0000313" key="1">
    <source>
        <dbReference type="EMBL" id="ORE04590.1"/>
    </source>
</evidence>
<dbReference type="OrthoDB" id="2204800at2759"/>
<proteinExistence type="predicted"/>
<dbReference type="AlphaFoldDB" id="A0A1X0QXS5"/>
<dbReference type="VEuPathDB" id="FungiDB:BCV72DRAFT_277515"/>
<reference evidence="1" key="1">
    <citation type="journal article" date="2016" name="Proc. Natl. Acad. Sci. U.S.A.">
        <title>Lipid metabolic changes in an early divergent fungus govern the establishment of a mutualistic symbiosis with endobacteria.</title>
        <authorList>
            <person name="Lastovetsky O.A."/>
            <person name="Gaspar M.L."/>
            <person name="Mondo S.J."/>
            <person name="LaButti K.M."/>
            <person name="Sandor L."/>
            <person name="Grigoriev I.V."/>
            <person name="Henry S.A."/>
            <person name="Pawlowska T.E."/>
        </authorList>
    </citation>
    <scope>NUCLEOTIDE SEQUENCE [LARGE SCALE GENOMIC DNA]</scope>
    <source>
        <strain evidence="1">ATCC 52814</strain>
    </source>
</reference>
<protein>
    <submittedName>
        <fullName evidence="1">Uncharacterized protein</fullName>
    </submittedName>
</protein>
<organism evidence="1">
    <name type="scientific">Rhizopus microsporus var. microsporus</name>
    <dbReference type="NCBI Taxonomy" id="86635"/>
    <lineage>
        <taxon>Eukaryota</taxon>
        <taxon>Fungi</taxon>
        <taxon>Fungi incertae sedis</taxon>
        <taxon>Mucoromycota</taxon>
        <taxon>Mucoromycotina</taxon>
        <taxon>Mucoromycetes</taxon>
        <taxon>Mucorales</taxon>
        <taxon>Mucorineae</taxon>
        <taxon>Rhizopodaceae</taxon>
        <taxon>Rhizopus</taxon>
    </lineage>
</organism>
<feature type="non-terminal residue" evidence="1">
    <location>
        <position position="102"/>
    </location>
</feature>
<accession>A0A1X0QXS5</accession>
<name>A0A1X0QXS5_RHIZD</name>
<sequence length="102" mass="11446">MLAFQAIGNRVVFYVMPLPFPQLYAFTELAPFNIPMKKSDLVDLVGQLDNLIFISAVHKDYCLPSEKGLFCQSLPYVIKCVFGKHRKPSAKKASLCTDPLAH</sequence>
<dbReference type="EMBL" id="KV921967">
    <property type="protein sequence ID" value="ORE04590.1"/>
    <property type="molecule type" value="Genomic_DNA"/>
</dbReference>
<gene>
    <name evidence="1" type="ORF">BCV72DRAFT_277515</name>
</gene>
<dbReference type="Proteomes" id="UP000242414">
    <property type="component" value="Unassembled WGS sequence"/>
</dbReference>